<dbReference type="RefSeq" id="WP_145198724.1">
    <property type="nucleotide sequence ID" value="NZ_CP036267.1"/>
</dbReference>
<dbReference type="Proteomes" id="UP000315724">
    <property type="component" value="Chromosome"/>
</dbReference>
<feature type="transmembrane region" description="Helical" evidence="1">
    <location>
        <begin position="6"/>
        <end position="23"/>
    </location>
</feature>
<reference evidence="2 3" key="1">
    <citation type="submission" date="2019-02" db="EMBL/GenBank/DDBJ databases">
        <title>Deep-cultivation of Planctomycetes and their phenomic and genomic characterization uncovers novel biology.</title>
        <authorList>
            <person name="Wiegand S."/>
            <person name="Jogler M."/>
            <person name="Boedeker C."/>
            <person name="Pinto D."/>
            <person name="Vollmers J."/>
            <person name="Rivas-Marin E."/>
            <person name="Kohn T."/>
            <person name="Peeters S.H."/>
            <person name="Heuer A."/>
            <person name="Rast P."/>
            <person name="Oberbeckmann S."/>
            <person name="Bunk B."/>
            <person name="Jeske O."/>
            <person name="Meyerdierks A."/>
            <person name="Storesund J.E."/>
            <person name="Kallscheuer N."/>
            <person name="Luecker S."/>
            <person name="Lage O.M."/>
            <person name="Pohl T."/>
            <person name="Merkel B.J."/>
            <person name="Hornburger P."/>
            <person name="Mueller R.-W."/>
            <person name="Bruemmer F."/>
            <person name="Labrenz M."/>
            <person name="Spormann A.M."/>
            <person name="Op den Camp H."/>
            <person name="Overmann J."/>
            <person name="Amann R."/>
            <person name="Jetten M.S.M."/>
            <person name="Mascher T."/>
            <person name="Medema M.H."/>
            <person name="Devos D.P."/>
            <person name="Kaster A.-K."/>
            <person name="Ovreas L."/>
            <person name="Rohde M."/>
            <person name="Galperin M.Y."/>
            <person name="Jogler C."/>
        </authorList>
    </citation>
    <scope>NUCLEOTIDE SEQUENCE [LARGE SCALE GENOMIC DNA]</scope>
    <source>
        <strain evidence="2 3">Mal48</strain>
    </source>
</reference>
<keyword evidence="1" id="KW-0472">Membrane</keyword>
<keyword evidence="1" id="KW-1133">Transmembrane helix</keyword>
<evidence type="ECO:0000256" key="1">
    <source>
        <dbReference type="SAM" id="Phobius"/>
    </source>
</evidence>
<keyword evidence="1" id="KW-0812">Transmembrane</keyword>
<dbReference type="KEGG" id="tpol:Mal48_22790"/>
<protein>
    <submittedName>
        <fullName evidence="2">Uncharacterized protein</fullName>
    </submittedName>
</protein>
<gene>
    <name evidence="2" type="ORF">Mal48_22790</name>
</gene>
<evidence type="ECO:0000313" key="2">
    <source>
        <dbReference type="EMBL" id="QDT33027.1"/>
    </source>
</evidence>
<feature type="transmembrane region" description="Helical" evidence="1">
    <location>
        <begin position="35"/>
        <end position="56"/>
    </location>
</feature>
<organism evidence="2 3">
    <name type="scientific">Thalassoglobus polymorphus</name>
    <dbReference type="NCBI Taxonomy" id="2527994"/>
    <lineage>
        <taxon>Bacteria</taxon>
        <taxon>Pseudomonadati</taxon>
        <taxon>Planctomycetota</taxon>
        <taxon>Planctomycetia</taxon>
        <taxon>Planctomycetales</taxon>
        <taxon>Planctomycetaceae</taxon>
        <taxon>Thalassoglobus</taxon>
    </lineage>
</organism>
<dbReference type="EMBL" id="CP036267">
    <property type="protein sequence ID" value="QDT33027.1"/>
    <property type="molecule type" value="Genomic_DNA"/>
</dbReference>
<proteinExistence type="predicted"/>
<keyword evidence="3" id="KW-1185">Reference proteome</keyword>
<sequence length="78" mass="8435">MSVGAIELLFVIICFAISIPVWLMRGPRWIAIIPFFFLVAMLTTPADVVSLLLVGVPNAVVGVALYQTATRSRSSQVS</sequence>
<dbReference type="AlphaFoldDB" id="A0A517QN82"/>
<accession>A0A517QN82</accession>
<name>A0A517QN82_9PLAN</name>
<evidence type="ECO:0000313" key="3">
    <source>
        <dbReference type="Proteomes" id="UP000315724"/>
    </source>
</evidence>